<evidence type="ECO:0000256" key="1">
    <source>
        <dbReference type="SAM" id="MobiDB-lite"/>
    </source>
</evidence>
<dbReference type="Proteomes" id="UP000830719">
    <property type="component" value="Segment"/>
</dbReference>
<dbReference type="PROSITE" id="PS51462">
    <property type="entry name" value="NUDIX"/>
    <property type="match status" value="1"/>
</dbReference>
<evidence type="ECO:0000259" key="2">
    <source>
        <dbReference type="PROSITE" id="PS51462"/>
    </source>
</evidence>
<reference evidence="3" key="1">
    <citation type="submission" date="2019-01" db="EMBL/GenBank/DDBJ databases">
        <authorList>
            <person name="Trentin L.B."/>
            <person name="Santos E.R."/>
            <person name="Silva L.A."/>
            <person name="Sosa-Gomez D.R."/>
            <person name="Ribeiro B.M."/>
            <person name="Ardisson-Araujo D.M.P."/>
        </authorList>
    </citation>
    <scope>NUCLEOTIDE SEQUENCE</scope>
    <source>
        <strain evidence="3">VPN54</strain>
    </source>
</reference>
<name>A0AAE6M6I9_9ABAC</name>
<feature type="domain" description="Nudix hydrolase" evidence="2">
    <location>
        <begin position="1"/>
        <end position="179"/>
    </location>
</feature>
<accession>A0AAE6M6I9</accession>
<sequence>MRSAGLFIIMEPDKAVLLCARQSYDGTVYYKDNAILQQANFLEKISIPRGKRDHHDIFEYETAIREFIEETGSFFQSAYVYQKPFVLQWMDCGVTYKYSIYVGIVRGGLITVSRKPNTFCVKLASNYRPNDYRIVIESRKYNNELPRYVYIVPLQDYFQYMNDKQLTTYDSSNYLEFFEFVKNVKYKYEVKKDCSRFFLLSLKLREDYQSTTTQQQWNERANGEVSEDNKSNRLNYNSRRSTFRDNPYFLTAQELKNIVNVV</sequence>
<evidence type="ECO:0000313" key="4">
    <source>
        <dbReference type="Proteomes" id="UP000830719"/>
    </source>
</evidence>
<gene>
    <name evidence="3" type="primary">nudix</name>
</gene>
<dbReference type="KEGG" id="vg:80538051"/>
<protein>
    <submittedName>
        <fullName evidence="3">NUDIX</fullName>
    </submittedName>
</protein>
<dbReference type="RefSeq" id="YP_010799613.1">
    <property type="nucleotide sequence ID" value="NC_076682.1"/>
</dbReference>
<proteinExistence type="predicted"/>
<feature type="region of interest" description="Disordered" evidence="1">
    <location>
        <begin position="213"/>
        <end position="238"/>
    </location>
</feature>
<dbReference type="SUPFAM" id="SSF55811">
    <property type="entry name" value="Nudix"/>
    <property type="match status" value="1"/>
</dbReference>
<keyword evidence="4" id="KW-1185">Reference proteome</keyword>
<dbReference type="EMBL" id="MK419956">
    <property type="protein sequence ID" value="QEI03652.1"/>
    <property type="molecule type" value="Genomic_DNA"/>
</dbReference>
<organism evidence="3 4">
    <name type="scientific">Rachiplusia nu nucleopolyhedrovirus</name>
    <dbReference type="NCBI Taxonomy" id="2605775"/>
    <lineage>
        <taxon>Viruses</taxon>
        <taxon>Viruses incertae sedis</taxon>
        <taxon>Naldaviricetes</taxon>
        <taxon>Lefavirales</taxon>
        <taxon>Baculoviridae</taxon>
        <taxon>Alphabaculovirus</taxon>
        <taxon>Alphabaculovirus ranus</taxon>
    </lineage>
</organism>
<evidence type="ECO:0000313" key="3">
    <source>
        <dbReference type="EMBL" id="QEI03652.1"/>
    </source>
</evidence>
<dbReference type="InterPro" id="IPR015797">
    <property type="entry name" value="NUDIX_hydrolase-like_dom_sf"/>
</dbReference>
<dbReference type="GeneID" id="80538051"/>
<dbReference type="InterPro" id="IPR000086">
    <property type="entry name" value="NUDIX_hydrolase_dom"/>
</dbReference>